<reference evidence="4" key="1">
    <citation type="submission" date="2016-10" db="EMBL/GenBank/DDBJ databases">
        <authorList>
            <person name="Varghese N."/>
        </authorList>
    </citation>
    <scope>NUCLEOTIDE SEQUENCE [LARGE SCALE GENOMIC DNA]</scope>
    <source>
        <strain evidence="4">HL 19</strain>
    </source>
</reference>
<dbReference type="OrthoDB" id="2164423at2"/>
<keyword evidence="2" id="KW-0732">Signal</keyword>
<dbReference type="AlphaFoldDB" id="A0A1G5C351"/>
<organism evidence="3 4">
    <name type="scientific">Thiohalorhabdus denitrificans</name>
    <dbReference type="NCBI Taxonomy" id="381306"/>
    <lineage>
        <taxon>Bacteria</taxon>
        <taxon>Pseudomonadati</taxon>
        <taxon>Pseudomonadota</taxon>
        <taxon>Gammaproteobacteria</taxon>
        <taxon>Thiohalorhabdales</taxon>
        <taxon>Thiohalorhabdaceae</taxon>
        <taxon>Thiohalorhabdus</taxon>
    </lineage>
</organism>
<dbReference type="EMBL" id="FMUN01000002">
    <property type="protein sequence ID" value="SCX96798.1"/>
    <property type="molecule type" value="Genomic_DNA"/>
</dbReference>
<evidence type="ECO:0000313" key="3">
    <source>
        <dbReference type="EMBL" id="SCX96798.1"/>
    </source>
</evidence>
<feature type="signal peptide" evidence="2">
    <location>
        <begin position="1"/>
        <end position="21"/>
    </location>
</feature>
<feature type="chain" id="PRO_5010299629" evidence="2">
    <location>
        <begin position="22"/>
        <end position="319"/>
    </location>
</feature>
<feature type="region of interest" description="Disordered" evidence="1">
    <location>
        <begin position="268"/>
        <end position="291"/>
    </location>
</feature>
<evidence type="ECO:0000256" key="1">
    <source>
        <dbReference type="SAM" id="MobiDB-lite"/>
    </source>
</evidence>
<dbReference type="RefSeq" id="WP_054966614.1">
    <property type="nucleotide sequence ID" value="NZ_FMUN01000002.1"/>
</dbReference>
<feature type="region of interest" description="Disordered" evidence="1">
    <location>
        <begin position="59"/>
        <end position="89"/>
    </location>
</feature>
<evidence type="ECO:0000256" key="2">
    <source>
        <dbReference type="SAM" id="SignalP"/>
    </source>
</evidence>
<accession>A0A1G5C351</accession>
<feature type="compositionally biased region" description="Low complexity" evidence="1">
    <location>
        <begin position="115"/>
        <end position="160"/>
    </location>
</feature>
<feature type="compositionally biased region" description="Acidic residues" evidence="1">
    <location>
        <begin position="161"/>
        <end position="177"/>
    </location>
</feature>
<sequence>MASAKRIRLCGLFLLTAPALAWGAPFSADLQPLNDSGVSGNAGMELEGDSLDVEINASGLEPNETHPQHIHGPPDSPAALPGMDADADGDGFIELEEATTTVGPVILPLTSTPDGAQGPAPQANQAPQGGPGPQNAQGPQNGNGPQQGELPEQAQQMDQEQLQEMDQDQQADQDQDQEGNGNGGEGGFPIADEDGNINFSATYDLSDEDIFGDDFSRDDLLPMEQRAIVLHGLSTTEEDGVGTEGEVDGTAGYKEVLPVAGGAIVAEADDGAEPTPPAEGDGPGAPDAEIPEPGVLSLLAMGMLAFLGGFGRRFGRLRG</sequence>
<keyword evidence="4" id="KW-1185">Reference proteome</keyword>
<feature type="region of interest" description="Disordered" evidence="1">
    <location>
        <begin position="105"/>
        <end position="195"/>
    </location>
</feature>
<name>A0A1G5C351_9GAMM</name>
<feature type="compositionally biased region" description="Low complexity" evidence="1">
    <location>
        <begin position="278"/>
        <end position="288"/>
    </location>
</feature>
<protein>
    <submittedName>
        <fullName evidence="3">PEP-CTERM protein-sorting domain-containing protein</fullName>
    </submittedName>
</protein>
<evidence type="ECO:0000313" key="4">
    <source>
        <dbReference type="Proteomes" id="UP000183104"/>
    </source>
</evidence>
<dbReference type="Proteomes" id="UP000183104">
    <property type="component" value="Unassembled WGS sequence"/>
</dbReference>
<gene>
    <name evidence="3" type="ORF">SAMN05661077_0872</name>
</gene>
<proteinExistence type="predicted"/>